<dbReference type="GO" id="GO:0000724">
    <property type="term" value="P:double-strand break repair via homologous recombination"/>
    <property type="evidence" value="ECO:0007669"/>
    <property type="project" value="TreeGrafter"/>
</dbReference>
<accession>A0A2N5T772</accession>
<evidence type="ECO:0000256" key="10">
    <source>
        <dbReference type="ARBA" id="ARBA00023235"/>
    </source>
</evidence>
<dbReference type="InterPro" id="IPR018982">
    <property type="entry name" value="RQC_domain"/>
</dbReference>
<dbReference type="PANTHER" id="PTHR13710">
    <property type="entry name" value="DNA HELICASE RECQ FAMILY MEMBER"/>
    <property type="match status" value="1"/>
</dbReference>
<evidence type="ECO:0000313" key="19">
    <source>
        <dbReference type="Proteomes" id="UP000235388"/>
    </source>
</evidence>
<feature type="compositionally biased region" description="Basic and acidic residues" evidence="15">
    <location>
        <begin position="1"/>
        <end position="10"/>
    </location>
</feature>
<dbReference type="GO" id="GO:0005524">
    <property type="term" value="F:ATP binding"/>
    <property type="evidence" value="ECO:0007669"/>
    <property type="project" value="UniProtKB-KW"/>
</dbReference>
<feature type="compositionally biased region" description="Low complexity" evidence="15">
    <location>
        <begin position="115"/>
        <end position="127"/>
    </location>
</feature>
<evidence type="ECO:0000256" key="2">
    <source>
        <dbReference type="ARBA" id="ARBA00005446"/>
    </source>
</evidence>
<dbReference type="PROSITE" id="PS51192">
    <property type="entry name" value="HELICASE_ATP_BIND_1"/>
    <property type="match status" value="1"/>
</dbReference>
<evidence type="ECO:0000256" key="3">
    <source>
        <dbReference type="ARBA" id="ARBA00022741"/>
    </source>
</evidence>
<dbReference type="GO" id="GO:0005634">
    <property type="term" value="C:nucleus"/>
    <property type="evidence" value="ECO:0007669"/>
    <property type="project" value="UniProtKB-SubCell"/>
</dbReference>
<dbReference type="GO" id="GO:0006260">
    <property type="term" value="P:DNA replication"/>
    <property type="evidence" value="ECO:0007669"/>
    <property type="project" value="InterPro"/>
</dbReference>
<dbReference type="Pfam" id="PF00271">
    <property type="entry name" value="Helicase_C"/>
    <property type="match status" value="1"/>
</dbReference>
<keyword evidence="19" id="KW-1185">Reference proteome</keyword>
<dbReference type="GO" id="GO:0009378">
    <property type="term" value="F:four-way junction helicase activity"/>
    <property type="evidence" value="ECO:0007669"/>
    <property type="project" value="TreeGrafter"/>
</dbReference>
<keyword evidence="11" id="KW-0539">Nucleus</keyword>
<keyword evidence="9" id="KW-0234">DNA repair</keyword>
<dbReference type="EC" id="5.6.2.4" evidence="13"/>
<feature type="region of interest" description="Disordered" evidence="15">
    <location>
        <begin position="1176"/>
        <end position="1223"/>
    </location>
</feature>
<organism evidence="18 19">
    <name type="scientific">Puccinia coronata f. sp. avenae</name>
    <dbReference type="NCBI Taxonomy" id="200324"/>
    <lineage>
        <taxon>Eukaryota</taxon>
        <taxon>Fungi</taxon>
        <taxon>Dikarya</taxon>
        <taxon>Basidiomycota</taxon>
        <taxon>Pucciniomycotina</taxon>
        <taxon>Pucciniomycetes</taxon>
        <taxon>Pucciniales</taxon>
        <taxon>Pucciniaceae</taxon>
        <taxon>Puccinia</taxon>
    </lineage>
</organism>
<dbReference type="InterPro" id="IPR001650">
    <property type="entry name" value="Helicase_C-like"/>
</dbReference>
<dbReference type="EMBL" id="PGCJ01000785">
    <property type="protein sequence ID" value="PLW21296.1"/>
    <property type="molecule type" value="Genomic_DNA"/>
</dbReference>
<comment type="subcellular location">
    <subcellularLocation>
        <location evidence="1">Nucleus</location>
    </subcellularLocation>
</comment>
<dbReference type="PANTHER" id="PTHR13710:SF153">
    <property type="entry name" value="RECQ-LIKE DNA HELICASE BLM"/>
    <property type="match status" value="1"/>
</dbReference>
<dbReference type="InterPro" id="IPR011545">
    <property type="entry name" value="DEAD/DEAH_box_helicase_dom"/>
</dbReference>
<sequence>MTFAFRDDSQQKPVGLNRFSSNINSNNNSMSHEPSTKRPPPSDHQPTASIKKPRPTPPIQTLHAEATADHQAMFPDECEIDFLEQLHQAEHSRSSKPSHQQLNPTSRTQAAPMRPSNSNNSTHTTPSDPDHRPAPSLPTRAYVEPSIQEMDLETLYNKRHTCISKIVVTLENMLSIFQTGECSTGDDLGCLAHTKAYLDGRLAEFNAEVKRRQSSENNALEASKSSVALIHTNQVSTHTINRVAPIVTTSPSPCSRLSNENLVLAVKPLPSSEHHTPKITHRSVSDNIQSSIKFQPNNSASKPAPLEKPVASTSLLKTYQPSTSVNHSQRTLNQAEDSCRDDPVQEASHNSIDPDLFEGIFSADEEEDEPVPYELGDDDPDILDQTDHSLLHAPSGSIDIIRPITSKTSTNPSHKSNATQNAASITHVPPPEEDLSKKMNHPWSRDVGKALVHVFKLRSWRHNQIDAINTTLSGKDCFVLMPTGGGKSLCYQLPAVVRSGVTKGVTIVISPLISLITDQVQALCAKHIGAAAFTGTMTSVERDYVTNDLRSVDPALCLVYVTPEMIMKSEYLYGILTDLHNRKLLARFVFDEAHCVSQWGHDFRPDYKGVGPKLRKDFKNVPFIALTATANHQVQQDVMSNLKITGCRVLTQSFNRANLRYEVRPKTKDVLQDLIRIITVDHHGESGIVYCLSKKQCEEVAAHLSMKNQVKAHHYHAGMSKDDRQKIQQGWQVGKLQVICATIAFGMGIDKPDVRFVVHHSMPSSLEGYYQETGRAGRDGQISECILFYAYRDYTTFMRMVEKTTNSRDQVERQQANAKKVVGFCLNKVDCRRSLILSYFGEKFSADRCGKTCDTCMNPEKVVKKDVSQLMKAVVKLVKQITADQSESVTIAHMVDVFRGSKSKKVTTAGHDRLEGAGQGSVLDRTDCERLLHLMVSDDILNERFESNAMGFTNAYVQLGSTYRQFLNSQKPVMMHFNAGVAGPSKRSAPAEPPKKVTIRSRKGGEKEASGMEDSGSDVQVDDSIDQDTLVSVPRATSSQHGPPVRGAVKQQALASLKAKRQLNEIKSTGNSSAEDCYNALLLLKDALSGDDDEVEFPTQEVLQTIACLHPTSMQELGQVEGFSKRCLDQYGQPIMRVLNKFKAHDSATQNKSGPQEGKSTNLTTNRPVDFQQHLSKYAASNKQQAPKPSANPKNKSTNNFKKFVPRTAGSGSAAIKPMPIPR</sequence>
<evidence type="ECO:0000256" key="11">
    <source>
        <dbReference type="ARBA" id="ARBA00023242"/>
    </source>
</evidence>
<feature type="region of interest" description="Disordered" evidence="15">
    <location>
        <begin position="980"/>
        <end position="1022"/>
    </location>
</feature>
<dbReference type="GO" id="GO:0005737">
    <property type="term" value="C:cytoplasm"/>
    <property type="evidence" value="ECO:0007669"/>
    <property type="project" value="TreeGrafter"/>
</dbReference>
<keyword evidence="6" id="KW-0347">Helicase</keyword>
<name>A0A2N5T772_9BASI</name>
<evidence type="ECO:0000256" key="6">
    <source>
        <dbReference type="ARBA" id="ARBA00022806"/>
    </source>
</evidence>
<dbReference type="STRING" id="200324.A0A2N5T772"/>
<feature type="compositionally biased region" description="Polar residues" evidence="15">
    <location>
        <begin position="1147"/>
        <end position="1165"/>
    </location>
</feature>
<evidence type="ECO:0000256" key="14">
    <source>
        <dbReference type="ARBA" id="ARBA00049360"/>
    </source>
</evidence>
<dbReference type="Gene3D" id="1.10.10.10">
    <property type="entry name" value="Winged helix-like DNA-binding domain superfamily/Winged helix DNA-binding domain"/>
    <property type="match status" value="1"/>
</dbReference>
<feature type="region of interest" description="Disordered" evidence="15">
    <location>
        <begin position="88"/>
        <end position="138"/>
    </location>
</feature>
<dbReference type="PROSITE" id="PS00690">
    <property type="entry name" value="DEAH_ATP_HELICASE"/>
    <property type="match status" value="1"/>
</dbReference>
<dbReference type="FunFam" id="3.40.50.300:FF:000340">
    <property type="entry name" value="Bloom syndrome, RecQ helicase"/>
    <property type="match status" value="1"/>
</dbReference>
<feature type="compositionally biased region" description="Polar residues" evidence="15">
    <location>
        <begin position="95"/>
        <end position="109"/>
    </location>
</feature>
<feature type="compositionally biased region" description="Polar residues" evidence="15">
    <location>
        <begin position="318"/>
        <end position="336"/>
    </location>
</feature>
<evidence type="ECO:0000256" key="13">
    <source>
        <dbReference type="ARBA" id="ARBA00034808"/>
    </source>
</evidence>
<evidence type="ECO:0000256" key="15">
    <source>
        <dbReference type="SAM" id="MobiDB-lite"/>
    </source>
</evidence>
<dbReference type="InterPro" id="IPR014001">
    <property type="entry name" value="Helicase_ATP-bd"/>
</dbReference>
<dbReference type="InterPro" id="IPR004589">
    <property type="entry name" value="DNA_helicase_ATP-dep_RecQ"/>
</dbReference>
<comment type="caution">
    <text evidence="18">The sequence shown here is derived from an EMBL/GenBank/DDBJ whole genome shotgun (WGS) entry which is preliminary data.</text>
</comment>
<dbReference type="FunFam" id="3.40.50.300:FF:000296">
    <property type="entry name" value="ATP-dependent DNA helicase RecQ"/>
    <property type="match status" value="1"/>
</dbReference>
<evidence type="ECO:0000259" key="16">
    <source>
        <dbReference type="PROSITE" id="PS51192"/>
    </source>
</evidence>
<feature type="domain" description="Helicase ATP-binding" evidence="16">
    <location>
        <begin position="468"/>
        <end position="648"/>
    </location>
</feature>
<gene>
    <name evidence="18" type="ORF">PCANC_05088</name>
</gene>
<dbReference type="GO" id="GO:0031573">
    <property type="term" value="P:mitotic intra-S DNA damage checkpoint signaling"/>
    <property type="evidence" value="ECO:0007669"/>
    <property type="project" value="UniProtKB-ARBA"/>
</dbReference>
<dbReference type="InterPro" id="IPR002464">
    <property type="entry name" value="DNA/RNA_helicase_DEAH_CS"/>
</dbReference>
<dbReference type="SMART" id="SM00490">
    <property type="entry name" value="HELICc"/>
    <property type="match status" value="1"/>
</dbReference>
<dbReference type="Pfam" id="PF00270">
    <property type="entry name" value="DEAD"/>
    <property type="match status" value="1"/>
</dbReference>
<evidence type="ECO:0000256" key="1">
    <source>
        <dbReference type="ARBA" id="ARBA00004123"/>
    </source>
</evidence>
<dbReference type="Pfam" id="PF09382">
    <property type="entry name" value="RQC"/>
    <property type="match status" value="1"/>
</dbReference>
<dbReference type="OrthoDB" id="10261556at2759"/>
<dbReference type="InterPro" id="IPR027417">
    <property type="entry name" value="P-loop_NTPase"/>
</dbReference>
<dbReference type="InterPro" id="IPR036388">
    <property type="entry name" value="WH-like_DNA-bd_sf"/>
</dbReference>
<comment type="catalytic activity">
    <reaction evidence="12">
        <text>Couples ATP hydrolysis with the unwinding of duplex DNA by translocating in the 3'-5' direction.</text>
        <dbReference type="EC" id="5.6.2.4"/>
    </reaction>
</comment>
<dbReference type="PROSITE" id="PS51194">
    <property type="entry name" value="HELICASE_CTER"/>
    <property type="match status" value="1"/>
</dbReference>
<feature type="region of interest" description="Disordered" evidence="15">
    <location>
        <begin position="318"/>
        <end position="355"/>
    </location>
</feature>
<evidence type="ECO:0000259" key="17">
    <source>
        <dbReference type="PROSITE" id="PS51194"/>
    </source>
</evidence>
<dbReference type="GO" id="GO:0043138">
    <property type="term" value="F:3'-5' DNA helicase activity"/>
    <property type="evidence" value="ECO:0007669"/>
    <property type="project" value="UniProtKB-EC"/>
</dbReference>
<dbReference type="NCBIfam" id="TIGR00614">
    <property type="entry name" value="recQ_fam"/>
    <property type="match status" value="1"/>
</dbReference>
<keyword evidence="7" id="KW-0067">ATP-binding</keyword>
<dbReference type="Pfam" id="PF16124">
    <property type="entry name" value="RecQ_Zn_bind"/>
    <property type="match status" value="1"/>
</dbReference>
<keyword evidence="3" id="KW-0547">Nucleotide-binding</keyword>
<feature type="region of interest" description="Disordered" evidence="15">
    <location>
        <begin position="403"/>
        <end position="441"/>
    </location>
</feature>
<dbReference type="GO" id="GO:0003677">
    <property type="term" value="F:DNA binding"/>
    <property type="evidence" value="ECO:0007669"/>
    <property type="project" value="UniProtKB-KW"/>
</dbReference>
<evidence type="ECO:0000256" key="7">
    <source>
        <dbReference type="ARBA" id="ARBA00022840"/>
    </source>
</evidence>
<feature type="compositionally biased region" description="Polar residues" evidence="15">
    <location>
        <begin position="405"/>
        <end position="424"/>
    </location>
</feature>
<feature type="compositionally biased region" description="Low complexity" evidence="15">
    <location>
        <begin position="20"/>
        <end position="31"/>
    </location>
</feature>
<evidence type="ECO:0000256" key="4">
    <source>
        <dbReference type="ARBA" id="ARBA00022763"/>
    </source>
</evidence>
<dbReference type="Gene3D" id="3.40.50.300">
    <property type="entry name" value="P-loop containing nucleotide triphosphate hydrolases"/>
    <property type="match status" value="2"/>
</dbReference>
<dbReference type="GO" id="GO:0031422">
    <property type="term" value="C:RecQ family helicase-topoisomerase III complex"/>
    <property type="evidence" value="ECO:0007669"/>
    <property type="project" value="UniProtKB-ARBA"/>
</dbReference>
<dbReference type="GO" id="GO:0016787">
    <property type="term" value="F:hydrolase activity"/>
    <property type="evidence" value="ECO:0007669"/>
    <property type="project" value="UniProtKB-KW"/>
</dbReference>
<dbReference type="CDD" id="cd17920">
    <property type="entry name" value="DEXHc_RecQ"/>
    <property type="match status" value="1"/>
</dbReference>
<comment type="similarity">
    <text evidence="2">Belongs to the helicase family. RecQ subfamily.</text>
</comment>
<keyword evidence="4" id="KW-0227">DNA damage</keyword>
<dbReference type="Gene3D" id="1.10.150.80">
    <property type="entry name" value="HRDC domain"/>
    <property type="match status" value="1"/>
</dbReference>
<feature type="region of interest" description="Disordered" evidence="15">
    <location>
        <begin position="1146"/>
        <end position="1165"/>
    </location>
</feature>
<evidence type="ECO:0000256" key="9">
    <source>
        <dbReference type="ARBA" id="ARBA00023204"/>
    </source>
</evidence>
<proteinExistence type="inferred from homology"/>
<protein>
    <recommendedName>
        <fullName evidence="13">DNA 3'-5' helicase</fullName>
        <ecNumber evidence="13">5.6.2.4</ecNumber>
    </recommendedName>
</protein>
<dbReference type="SUPFAM" id="SSF52540">
    <property type="entry name" value="P-loop containing nucleoside triphosphate hydrolases"/>
    <property type="match status" value="2"/>
</dbReference>
<dbReference type="CDD" id="cd18794">
    <property type="entry name" value="SF2_C_RecQ"/>
    <property type="match status" value="1"/>
</dbReference>
<dbReference type="InterPro" id="IPR044876">
    <property type="entry name" value="HRDC_dom_sf"/>
</dbReference>
<keyword evidence="8" id="KW-0238">DNA-binding</keyword>
<feature type="domain" description="Helicase C-terminal" evidence="17">
    <location>
        <begin position="670"/>
        <end position="822"/>
    </location>
</feature>
<dbReference type="FunFam" id="1.10.10.10:FF:000495">
    <property type="entry name" value="RecQ family helicase MusN"/>
    <property type="match status" value="1"/>
</dbReference>
<dbReference type="AlphaFoldDB" id="A0A2N5T772"/>
<dbReference type="Proteomes" id="UP000235388">
    <property type="component" value="Unassembled WGS sequence"/>
</dbReference>
<evidence type="ECO:0000256" key="12">
    <source>
        <dbReference type="ARBA" id="ARBA00034617"/>
    </source>
</evidence>
<keyword evidence="10" id="KW-0413">Isomerase</keyword>
<reference evidence="18 19" key="1">
    <citation type="submission" date="2017-11" db="EMBL/GenBank/DDBJ databases">
        <title>De novo assembly and phasing of dikaryotic genomes from two isolates of Puccinia coronata f. sp. avenae, the causal agent of oat crown rust.</title>
        <authorList>
            <person name="Miller M.E."/>
            <person name="Zhang Y."/>
            <person name="Omidvar V."/>
            <person name="Sperschneider J."/>
            <person name="Schwessinger B."/>
            <person name="Raley C."/>
            <person name="Palmer J.M."/>
            <person name="Garnica D."/>
            <person name="Upadhyaya N."/>
            <person name="Rathjen J."/>
            <person name="Taylor J.M."/>
            <person name="Park R.F."/>
            <person name="Dodds P.N."/>
            <person name="Hirsch C.D."/>
            <person name="Kianian S.F."/>
            <person name="Figueroa M."/>
        </authorList>
    </citation>
    <scope>NUCLEOTIDE SEQUENCE [LARGE SCALE GENOMIC DNA]</scope>
    <source>
        <strain evidence="18">12NC29</strain>
    </source>
</reference>
<dbReference type="SMART" id="SM00956">
    <property type="entry name" value="RQC"/>
    <property type="match status" value="1"/>
</dbReference>
<keyword evidence="5" id="KW-0378">Hydrolase</keyword>
<feature type="region of interest" description="Disordered" evidence="15">
    <location>
        <begin position="1"/>
        <end position="60"/>
    </location>
</feature>
<evidence type="ECO:0000313" key="18">
    <source>
        <dbReference type="EMBL" id="PLW21296.1"/>
    </source>
</evidence>
<evidence type="ECO:0000256" key="5">
    <source>
        <dbReference type="ARBA" id="ARBA00022801"/>
    </source>
</evidence>
<dbReference type="GO" id="GO:0000729">
    <property type="term" value="P:DNA double-strand break processing"/>
    <property type="evidence" value="ECO:0007669"/>
    <property type="project" value="UniProtKB-ARBA"/>
</dbReference>
<dbReference type="SMART" id="SM00487">
    <property type="entry name" value="DEXDc"/>
    <property type="match status" value="1"/>
</dbReference>
<comment type="catalytic activity">
    <reaction evidence="14">
        <text>ATP + H2O = ADP + phosphate + H(+)</text>
        <dbReference type="Rhea" id="RHEA:13065"/>
        <dbReference type="ChEBI" id="CHEBI:15377"/>
        <dbReference type="ChEBI" id="CHEBI:15378"/>
        <dbReference type="ChEBI" id="CHEBI:30616"/>
        <dbReference type="ChEBI" id="CHEBI:43474"/>
        <dbReference type="ChEBI" id="CHEBI:456216"/>
    </reaction>
</comment>
<dbReference type="InterPro" id="IPR010997">
    <property type="entry name" value="HRDC-like_sf"/>
</dbReference>
<feature type="compositionally biased region" description="Polar residues" evidence="15">
    <location>
        <begin position="1176"/>
        <end position="1201"/>
    </location>
</feature>
<dbReference type="InterPro" id="IPR032284">
    <property type="entry name" value="RecQ_Zn-bd"/>
</dbReference>
<evidence type="ECO:0000256" key="8">
    <source>
        <dbReference type="ARBA" id="ARBA00023125"/>
    </source>
</evidence>
<dbReference type="SUPFAM" id="SSF47819">
    <property type="entry name" value="HRDC-like"/>
    <property type="match status" value="1"/>
</dbReference>